<organism evidence="6">
    <name type="scientific">Lotharella oceanica</name>
    <dbReference type="NCBI Taxonomy" id="641309"/>
    <lineage>
        <taxon>Eukaryota</taxon>
        <taxon>Sar</taxon>
        <taxon>Rhizaria</taxon>
        <taxon>Cercozoa</taxon>
        <taxon>Chlorarachniophyceae</taxon>
        <taxon>Lotharella</taxon>
    </lineage>
</organism>
<dbReference type="PANTHER" id="PTHR13183">
    <property type="entry name" value="AXONEMAL INNER ARM DYNEIN LIGHT CHAIN 28"/>
    <property type="match status" value="1"/>
</dbReference>
<evidence type="ECO:0000256" key="1">
    <source>
        <dbReference type="ARBA" id="ARBA00023017"/>
    </source>
</evidence>
<sequence length="265" mass="30133">MSGTNQSLVKYETPVLISTSKKAKKTKNKLTPTEDILNSILPPREWTENGQLWVQYVSSAPSTKKDVLQLQSSLDTKLQQREARETGICPIREELYSQSFDEIIRQVTVMCAERGLLLLRVRKELNMEIAAYQTLYESSVAYGMRGALRQKATKKEVEAKMATLEKECTLLEAQINEQIEKTDAMLKRAKDEDTVMEEIHIQDVTLIKGHNAKLRATLKEKLSVEAEKKKEEEAAAAKAKADEKKTEETKEEKKKEEAEAEAKKE</sequence>
<dbReference type="EMBL" id="HBHP01007761">
    <property type="protein sequence ID" value="CAD9753730.1"/>
    <property type="molecule type" value="Transcribed_RNA"/>
</dbReference>
<feature type="region of interest" description="Disordered" evidence="5">
    <location>
        <begin position="225"/>
        <end position="265"/>
    </location>
</feature>
<keyword evidence="3" id="KW-0505">Motor protein</keyword>
<gene>
    <name evidence="6" type="ORF">LSP00402_LOCUS4835</name>
</gene>
<evidence type="ECO:0000313" key="6">
    <source>
        <dbReference type="EMBL" id="CAD9753730.1"/>
    </source>
</evidence>
<accession>A0A7S2TJR8</accession>
<comment type="similarity">
    <text evidence="4">Belongs to the inner dynein arm light chain family.</text>
</comment>
<evidence type="ECO:0000256" key="3">
    <source>
        <dbReference type="ARBA" id="ARBA00023175"/>
    </source>
</evidence>
<dbReference type="GO" id="GO:0005930">
    <property type="term" value="C:axoneme"/>
    <property type="evidence" value="ECO:0007669"/>
    <property type="project" value="TreeGrafter"/>
</dbReference>
<dbReference type="AlphaFoldDB" id="A0A7S2TJR8"/>
<keyword evidence="1" id="KW-0243">Dynein</keyword>
<evidence type="ECO:0000256" key="5">
    <source>
        <dbReference type="SAM" id="MobiDB-lite"/>
    </source>
</evidence>
<dbReference type="GO" id="GO:0030286">
    <property type="term" value="C:dynein complex"/>
    <property type="evidence" value="ECO:0007669"/>
    <property type="project" value="UniProtKB-KW"/>
</dbReference>
<evidence type="ECO:0000256" key="2">
    <source>
        <dbReference type="ARBA" id="ARBA00023054"/>
    </source>
</evidence>
<dbReference type="PANTHER" id="PTHR13183:SF0">
    <property type="entry name" value="AXONEMAL DYNEIN LIGHT INTERMEDIATE POLYPEPTIDE 1"/>
    <property type="match status" value="1"/>
</dbReference>
<protein>
    <submittedName>
        <fullName evidence="6">Uncharacterized protein</fullName>
    </submittedName>
</protein>
<evidence type="ECO:0000256" key="4">
    <source>
        <dbReference type="ARBA" id="ARBA00038114"/>
    </source>
</evidence>
<dbReference type="InterPro" id="IPR019347">
    <property type="entry name" value="Axonemal_dynein_light_chain"/>
</dbReference>
<dbReference type="Pfam" id="PF10211">
    <property type="entry name" value="Ax_dynein_light"/>
    <property type="match status" value="1"/>
</dbReference>
<name>A0A7S2TJR8_9EUKA</name>
<proteinExistence type="inferred from homology"/>
<keyword evidence="2" id="KW-0175">Coiled coil</keyword>
<reference evidence="6" key="1">
    <citation type="submission" date="2021-01" db="EMBL/GenBank/DDBJ databases">
        <authorList>
            <person name="Corre E."/>
            <person name="Pelletier E."/>
            <person name="Niang G."/>
            <person name="Scheremetjew M."/>
            <person name="Finn R."/>
            <person name="Kale V."/>
            <person name="Holt S."/>
            <person name="Cochrane G."/>
            <person name="Meng A."/>
            <person name="Brown T."/>
            <person name="Cohen L."/>
        </authorList>
    </citation>
    <scope>NUCLEOTIDE SEQUENCE</scope>
    <source>
        <strain evidence="6">CCMP622</strain>
    </source>
</reference>
<dbReference type="GO" id="GO:0045504">
    <property type="term" value="F:dynein heavy chain binding"/>
    <property type="evidence" value="ECO:0007669"/>
    <property type="project" value="TreeGrafter"/>
</dbReference>